<keyword evidence="2" id="KW-0732">Signal</keyword>
<dbReference type="AlphaFoldDB" id="A0A086TIX9"/>
<feature type="signal peptide" evidence="2">
    <location>
        <begin position="1"/>
        <end position="21"/>
    </location>
</feature>
<evidence type="ECO:0000313" key="3">
    <source>
        <dbReference type="EMBL" id="KFH61906.1"/>
    </source>
</evidence>
<dbReference type="PROSITE" id="PS51257">
    <property type="entry name" value="PROKAR_LIPOPROTEIN"/>
    <property type="match status" value="1"/>
</dbReference>
<evidence type="ECO:0000256" key="1">
    <source>
        <dbReference type="SAM" id="MobiDB-lite"/>
    </source>
</evidence>
<feature type="chain" id="PRO_5001815787" evidence="2">
    <location>
        <begin position="22"/>
        <end position="230"/>
    </location>
</feature>
<reference evidence="3 4" key="1">
    <citation type="submission" date="2011-02" db="EMBL/GenBank/DDBJ databases">
        <title>The Genome Sequence of Mortierella verticillata NRRL 6337.</title>
        <authorList>
            <consortium name="The Broad Institute Genome Sequencing Platform"/>
            <person name="Russ C."/>
            <person name="Cuomo C."/>
            <person name="Burger G."/>
            <person name="Gray M.W."/>
            <person name="Holland P.W.H."/>
            <person name="King N."/>
            <person name="Lang F.B.F."/>
            <person name="Roger A.J."/>
            <person name="Ruiz-Trillo I."/>
            <person name="Young S.K."/>
            <person name="Zeng Q."/>
            <person name="Gargeya S."/>
            <person name="Alvarado L."/>
            <person name="Berlin A."/>
            <person name="Chapman S.B."/>
            <person name="Chen Z."/>
            <person name="Freedman E."/>
            <person name="Gellesch M."/>
            <person name="Goldberg J."/>
            <person name="Griggs A."/>
            <person name="Gujja S."/>
            <person name="Heilman E."/>
            <person name="Heiman D."/>
            <person name="Howarth C."/>
            <person name="Mehta T."/>
            <person name="Neiman D."/>
            <person name="Pearson M."/>
            <person name="Roberts A."/>
            <person name="Saif S."/>
            <person name="Shea T."/>
            <person name="Shenoy N."/>
            <person name="Sisk P."/>
            <person name="Stolte C."/>
            <person name="Sykes S."/>
            <person name="White J."/>
            <person name="Yandava C."/>
            <person name="Haas B."/>
            <person name="Nusbaum C."/>
            <person name="Birren B."/>
        </authorList>
    </citation>
    <scope>NUCLEOTIDE SEQUENCE [LARGE SCALE GENOMIC DNA]</scope>
    <source>
        <strain evidence="3 4">NRRL 6337</strain>
    </source>
</reference>
<proteinExistence type="predicted"/>
<feature type="region of interest" description="Disordered" evidence="1">
    <location>
        <begin position="24"/>
        <end position="55"/>
    </location>
</feature>
<evidence type="ECO:0000256" key="2">
    <source>
        <dbReference type="SAM" id="SignalP"/>
    </source>
</evidence>
<sequence length="230" mass="23302">MKSFLTLLLVAWLACLHQTLAQAPPVSNSGGPTTTTTTTTNSTAPPVATPGPPTFINTPGLQITSPFDGVTIAQNTRLTIGANIVGLKPIASVYISIGKKDGTLNTTIVDLKGLSSLSVVESWNATAAIFTPGDYLLNIIITPNNTAIPPATPPPAGGNSTTTPTTTAAPPVTTPAGPQVYYWQGTVRVALPATANVPSPSAGTTLVGLGMFVQMATTLGVLALGCVIAL</sequence>
<dbReference type="EMBL" id="KN042435">
    <property type="protein sequence ID" value="KFH61906.1"/>
    <property type="molecule type" value="Genomic_DNA"/>
</dbReference>
<dbReference type="OrthoDB" id="2440113at2759"/>
<name>A0A086TIX9_9FUNG</name>
<evidence type="ECO:0000313" key="4">
    <source>
        <dbReference type="Proteomes" id="UP000243308"/>
    </source>
</evidence>
<protein>
    <submittedName>
        <fullName evidence="3">Uncharacterized protein</fullName>
    </submittedName>
</protein>
<organism evidence="3 4">
    <name type="scientific">Podila verticillata NRRL 6337</name>
    <dbReference type="NCBI Taxonomy" id="1069443"/>
    <lineage>
        <taxon>Eukaryota</taxon>
        <taxon>Fungi</taxon>
        <taxon>Fungi incertae sedis</taxon>
        <taxon>Mucoromycota</taxon>
        <taxon>Mortierellomycotina</taxon>
        <taxon>Mortierellomycetes</taxon>
        <taxon>Mortierellales</taxon>
        <taxon>Mortierellaceae</taxon>
        <taxon>Podila</taxon>
    </lineage>
</organism>
<keyword evidence="4" id="KW-1185">Reference proteome</keyword>
<feature type="region of interest" description="Disordered" evidence="1">
    <location>
        <begin position="148"/>
        <end position="171"/>
    </location>
</feature>
<gene>
    <name evidence="3" type="ORF">MVEG_12240</name>
</gene>
<dbReference type="Proteomes" id="UP000243308">
    <property type="component" value="Unassembled WGS sequence"/>
</dbReference>
<accession>A0A086TIX9</accession>
<feature type="compositionally biased region" description="Low complexity" evidence="1">
    <location>
        <begin position="157"/>
        <end position="171"/>
    </location>
</feature>
<feature type="compositionally biased region" description="Low complexity" evidence="1">
    <location>
        <begin position="24"/>
        <end position="46"/>
    </location>
</feature>